<dbReference type="OrthoDB" id="191080at2759"/>
<keyword evidence="4" id="KW-0862">Zinc</keyword>
<dbReference type="KEGG" id="aplc:110974911"/>
<evidence type="ECO:0000256" key="2">
    <source>
        <dbReference type="ARBA" id="ARBA00022605"/>
    </source>
</evidence>
<dbReference type="InterPro" id="IPR001303">
    <property type="entry name" value="Aldolase_II/adducin_N"/>
</dbReference>
<accession>A0A8B7XP24</accession>
<evidence type="ECO:0000259" key="8">
    <source>
        <dbReference type="SMART" id="SM01007"/>
    </source>
</evidence>
<organism evidence="9 10">
    <name type="scientific">Acanthaster planci</name>
    <name type="common">Crown-of-thorns starfish</name>
    <dbReference type="NCBI Taxonomy" id="133434"/>
    <lineage>
        <taxon>Eukaryota</taxon>
        <taxon>Metazoa</taxon>
        <taxon>Echinodermata</taxon>
        <taxon>Eleutherozoa</taxon>
        <taxon>Asterozoa</taxon>
        <taxon>Asteroidea</taxon>
        <taxon>Valvatacea</taxon>
        <taxon>Valvatida</taxon>
        <taxon>Acanthasteridae</taxon>
        <taxon>Acanthaster</taxon>
    </lineage>
</organism>
<gene>
    <name evidence="10" type="primary">LOC110974911</name>
</gene>
<dbReference type="Proteomes" id="UP000694845">
    <property type="component" value="Unplaced"/>
</dbReference>
<evidence type="ECO:0000313" key="9">
    <source>
        <dbReference type="Proteomes" id="UP000694845"/>
    </source>
</evidence>
<dbReference type="Pfam" id="PF00596">
    <property type="entry name" value="Aldolase_II"/>
    <property type="match status" value="1"/>
</dbReference>
<comment type="similarity">
    <text evidence="1">Belongs to the aldolase class II family. Adducin subfamily.</text>
</comment>
<name>A0A8B7XP24_ACAPL</name>
<dbReference type="PANTHER" id="PTHR10640">
    <property type="entry name" value="METHYLTHIORIBULOSE-1-PHOSPHATE DEHYDRATASE"/>
    <property type="match status" value="1"/>
</dbReference>
<evidence type="ECO:0000313" key="10">
    <source>
        <dbReference type="RefSeq" id="XP_022082564.1"/>
    </source>
</evidence>
<evidence type="ECO:0000256" key="3">
    <source>
        <dbReference type="ARBA" id="ARBA00022723"/>
    </source>
</evidence>
<dbReference type="SMART" id="SM01007">
    <property type="entry name" value="Aldolase_II"/>
    <property type="match status" value="1"/>
</dbReference>
<comment type="function">
    <text evidence="7">Catalyzes the dehydration of methylthioribulose-1-phosphate (MTRu-1-P) into 2,3-diketo-5-methylthiopentyl-1-phosphate (DK-MTP-1-P). Functions in the methionine salvage pathway, which plays a key role in cancer, apoptosis, microbial proliferation and inflammation. May inhibit the CASP1-related inflammatory response (pyroptosis), the CASP9-dependent apoptotic pathway and the cytochrome c-dependent and APAF1-mediated cell death.</text>
</comment>
<evidence type="ECO:0000256" key="1">
    <source>
        <dbReference type="ARBA" id="ARBA00006274"/>
    </source>
</evidence>
<dbReference type="AlphaFoldDB" id="A0A8B7XP24"/>
<dbReference type="GO" id="GO:0005737">
    <property type="term" value="C:cytoplasm"/>
    <property type="evidence" value="ECO:0007669"/>
    <property type="project" value="InterPro"/>
</dbReference>
<dbReference type="InterPro" id="IPR017714">
    <property type="entry name" value="MethylthioRu-1-P_deHdtase_MtnB"/>
</dbReference>
<dbReference type="NCBIfam" id="TIGR03328">
    <property type="entry name" value="salvage_mtnB"/>
    <property type="match status" value="1"/>
</dbReference>
<dbReference type="RefSeq" id="XP_022082564.1">
    <property type="nucleotide sequence ID" value="XM_022226872.1"/>
</dbReference>
<feature type="domain" description="Class II aldolase/adducin N-terminal" evidence="8">
    <location>
        <begin position="1"/>
        <end position="147"/>
    </location>
</feature>
<dbReference type="GeneID" id="110974911"/>
<dbReference type="GO" id="GO:0019509">
    <property type="term" value="P:L-methionine salvage from methylthioadenosine"/>
    <property type="evidence" value="ECO:0007669"/>
    <property type="project" value="InterPro"/>
</dbReference>
<evidence type="ECO:0000256" key="4">
    <source>
        <dbReference type="ARBA" id="ARBA00022833"/>
    </source>
</evidence>
<evidence type="ECO:0000256" key="6">
    <source>
        <dbReference type="ARBA" id="ARBA00023239"/>
    </source>
</evidence>
<proteinExistence type="inferred from homology"/>
<keyword evidence="6" id="KW-0456">Lyase</keyword>
<keyword evidence="9" id="KW-1185">Reference proteome</keyword>
<dbReference type="GO" id="GO:0046872">
    <property type="term" value="F:metal ion binding"/>
    <property type="evidence" value="ECO:0007669"/>
    <property type="project" value="UniProtKB-KW"/>
</dbReference>
<dbReference type="PANTHER" id="PTHR10640:SF7">
    <property type="entry name" value="METHYLTHIORIBULOSE-1-PHOSPHATE DEHYDRATASE"/>
    <property type="match status" value="1"/>
</dbReference>
<keyword evidence="2" id="KW-0028">Amino-acid biosynthesis</keyword>
<dbReference type="Gene3D" id="3.40.225.10">
    <property type="entry name" value="Class II aldolase/adducin N-terminal domain"/>
    <property type="match status" value="1"/>
</dbReference>
<keyword evidence="3" id="KW-0479">Metal-binding</keyword>
<protein>
    <submittedName>
        <fullName evidence="10">Methylthioribulose-1-phosphate dehydratase-like</fullName>
    </submittedName>
</protein>
<evidence type="ECO:0000256" key="7">
    <source>
        <dbReference type="ARBA" id="ARBA00060021"/>
    </source>
</evidence>
<sequence>MTIDEEDLDGPPPHKKFKKSECTPLFMNAYTLRDAGAVLHSHSKNAVLATLLFPGNEFRITHMEMIKGISKDRTGGNNRYDEELVVPIVENTPFEKDLKDRMTRAMEEYPDTCAVLVRRHGIYVWGKTWQRAKAMCECYDYLFEIASSMIQLGMDPSVKPLEH</sequence>
<dbReference type="InterPro" id="IPR036409">
    <property type="entry name" value="Aldolase_II/adducin_N_sf"/>
</dbReference>
<reference evidence="10" key="1">
    <citation type="submission" date="2025-08" db="UniProtKB">
        <authorList>
            <consortium name="RefSeq"/>
        </authorList>
    </citation>
    <scope>IDENTIFICATION</scope>
</reference>
<evidence type="ECO:0000256" key="5">
    <source>
        <dbReference type="ARBA" id="ARBA00023167"/>
    </source>
</evidence>
<keyword evidence="5" id="KW-0486">Methionine biosynthesis</keyword>
<dbReference type="GO" id="GO:0046570">
    <property type="term" value="F:methylthioribulose 1-phosphate dehydratase activity"/>
    <property type="evidence" value="ECO:0007669"/>
    <property type="project" value="TreeGrafter"/>
</dbReference>
<dbReference type="OMA" id="SKCSDCA"/>
<dbReference type="FunFam" id="3.40.225.10:FF:000003">
    <property type="entry name" value="Methylthioribulose-1-phosphate dehydratase"/>
    <property type="match status" value="1"/>
</dbReference>
<dbReference type="SUPFAM" id="SSF53639">
    <property type="entry name" value="AraD/HMP-PK domain-like"/>
    <property type="match status" value="1"/>
</dbReference>